<dbReference type="InterPro" id="IPR011252">
    <property type="entry name" value="Fibrogen-bd_dom1"/>
</dbReference>
<sequence>MTWTRRLVYGMTLLLIWVVAAVGLSRPATTQATAVTTVQGLTADDASIFDFNNNPVANSPSMTVSNFYTVTYNWSIPENTKIASGDTAPVALPSYLQANDDLSLQVQDSTGIVIGIFKIAKGAQTGTITFNATVGQAVKTYRGALSFTTNGTMPDAPGALPDVNIVGWIFSRSINGAPSELTWNIAVNMNTKELNDVIVTQQIGPNETLIPTSVYAPTGSYAPGTSNFINDGGTVQPKISETSHGSAGSTVIYDFGNMTKAVNMTVQVKLSNVQASTVNKWTSAAMLASTETVTANVPAYVQWGGTGSISSDQLGSVTLTKTTDQGQALPGAVFSLLDNGGRVEVTGLTTDAKGQITLPSVYIGTYQFVETQAPNGYKLDQTPHWFTITQGSSVTTPGSHETVAVADAASPYTGQATLTKVDATTSQVLAGAEYKLTDSSGQTVASGMTTNQVGQVTVGSLANGTYNFVETKAPVGYALNPQAVPVTITNAAQNATVTAQDTPISNTISGTVWRDNNGDGLMADNEARLTGLPLVLINAATHAIVGADGTGLAYAITTDSMGRYQFSNIPAGTYQVGILVDNVSAGLFPTKNGVGSDPTVASQLLPTHATTADKQTVLVTQTIQVTKNSAVTNVNMGLAPEAALLQLKVPNLDFGTQPLPTAAAAYSNTNISGSEANTIVVTAAGTITDATLADTLGTQYTVDAKLTAFKQADTDAAGLQGADLAFVQGSSITRVGMQASQTLFTNTVTTADYALHYNDIRLEVPAPSAANTISSGRYTATVEYTLTDGVN</sequence>
<evidence type="ECO:0000256" key="2">
    <source>
        <dbReference type="ARBA" id="ARBA00007257"/>
    </source>
</evidence>
<dbReference type="InterPro" id="IPR008966">
    <property type="entry name" value="Adhesion_dom_sf"/>
</dbReference>
<dbReference type="PANTHER" id="PTHR36108">
    <property type="entry name" value="COLOSSIN-B-RELATED"/>
    <property type="match status" value="1"/>
</dbReference>
<comment type="similarity">
    <text evidence="2">Belongs to the serine-aspartate repeat-containing protein (SDr) family.</text>
</comment>
<dbReference type="PANTHER" id="PTHR36108:SF13">
    <property type="entry name" value="COLOSSIN-B-RELATED"/>
    <property type="match status" value="1"/>
</dbReference>
<dbReference type="Gene3D" id="2.60.40.740">
    <property type="match status" value="1"/>
</dbReference>
<evidence type="ECO:0000256" key="3">
    <source>
        <dbReference type="ARBA" id="ARBA00022512"/>
    </source>
</evidence>
<feature type="domain" description="SpaA-like prealbumin fold" evidence="8">
    <location>
        <begin position="315"/>
        <end position="392"/>
    </location>
</feature>
<dbReference type="InterPro" id="IPR041033">
    <property type="entry name" value="SpaA_PFL_dom_1"/>
</dbReference>
<evidence type="ECO:0000256" key="5">
    <source>
        <dbReference type="ARBA" id="ARBA00022729"/>
    </source>
</evidence>
<dbReference type="SUPFAM" id="SSF49401">
    <property type="entry name" value="Bacterial adhesins"/>
    <property type="match status" value="1"/>
</dbReference>
<dbReference type="RefSeq" id="WP_152260376.1">
    <property type="nucleotide sequence ID" value="NZ_CP045143.1"/>
</dbReference>
<keyword evidence="3" id="KW-0134">Cell wall</keyword>
<dbReference type="Pfam" id="PF17210">
    <property type="entry name" value="SdrD_B"/>
    <property type="match status" value="1"/>
</dbReference>
<dbReference type="KEGG" id="lhb:D1010_04765"/>
<dbReference type="InterPro" id="IPR013783">
    <property type="entry name" value="Ig-like_fold"/>
</dbReference>
<proteinExistence type="inferred from homology"/>
<name>A0A5P8M3B4_9LACO</name>
<dbReference type="Gene3D" id="2.60.40.1280">
    <property type="match status" value="1"/>
</dbReference>
<evidence type="ECO:0000259" key="7">
    <source>
        <dbReference type="Pfam" id="PF17210"/>
    </source>
</evidence>
<evidence type="ECO:0000313" key="10">
    <source>
        <dbReference type="EMBL" id="QFR22807.1"/>
    </source>
</evidence>
<dbReference type="SUPFAM" id="SSF117074">
    <property type="entry name" value="Hypothetical protein PA1324"/>
    <property type="match status" value="1"/>
</dbReference>
<gene>
    <name evidence="10" type="ORF">D1010_04765</name>
</gene>
<organism evidence="10 11">
    <name type="scientific">Schleiferilactobacillus harbinensis</name>
    <dbReference type="NCBI Taxonomy" id="304207"/>
    <lineage>
        <taxon>Bacteria</taxon>
        <taxon>Bacillati</taxon>
        <taxon>Bacillota</taxon>
        <taxon>Bacilli</taxon>
        <taxon>Lactobacillales</taxon>
        <taxon>Lactobacillaceae</taxon>
        <taxon>Schleiferilactobacillus</taxon>
    </lineage>
</organism>
<keyword evidence="5" id="KW-0732">Signal</keyword>
<dbReference type="InterPro" id="IPR033764">
    <property type="entry name" value="Sdr_B"/>
</dbReference>
<evidence type="ECO:0000256" key="4">
    <source>
        <dbReference type="ARBA" id="ARBA00022525"/>
    </source>
</evidence>
<evidence type="ECO:0000256" key="6">
    <source>
        <dbReference type="ARBA" id="ARBA00023088"/>
    </source>
</evidence>
<dbReference type="Proteomes" id="UP000326779">
    <property type="component" value="Chromosome"/>
</dbReference>
<feature type="domain" description="SDR-like Ig" evidence="9">
    <location>
        <begin position="70"/>
        <end position="136"/>
    </location>
</feature>
<dbReference type="Pfam" id="PF17961">
    <property type="entry name" value="Big_8"/>
    <property type="match status" value="1"/>
</dbReference>
<dbReference type="InterPro" id="IPR041171">
    <property type="entry name" value="SDR_Ig"/>
</dbReference>
<dbReference type="Gene3D" id="2.60.40.10">
    <property type="entry name" value="Immunoglobulins"/>
    <property type="match status" value="3"/>
</dbReference>
<dbReference type="GO" id="GO:0007155">
    <property type="term" value="P:cell adhesion"/>
    <property type="evidence" value="ECO:0007669"/>
    <property type="project" value="InterPro"/>
</dbReference>
<evidence type="ECO:0000313" key="11">
    <source>
        <dbReference type="Proteomes" id="UP000326779"/>
    </source>
</evidence>
<dbReference type="Pfam" id="PF17802">
    <property type="entry name" value="SpaA"/>
    <property type="match status" value="2"/>
</dbReference>
<keyword evidence="4" id="KW-0964">Secreted</keyword>
<reference evidence="10 11" key="1">
    <citation type="submission" date="2019-10" db="EMBL/GenBank/DDBJ databases">
        <title>The completed genome of Lactobacillus harbinensis M1.</title>
        <authorList>
            <person name="Zheng Y."/>
        </authorList>
    </citation>
    <scope>NUCLEOTIDE SEQUENCE [LARGE SCALE GENOMIC DNA]</scope>
    <source>
        <strain evidence="10 11">M1</strain>
    </source>
</reference>
<accession>A0A5P8M3B4</accession>
<dbReference type="SUPFAM" id="SSF49478">
    <property type="entry name" value="Cna protein B-type domain"/>
    <property type="match status" value="2"/>
</dbReference>
<evidence type="ECO:0000256" key="1">
    <source>
        <dbReference type="ARBA" id="ARBA00004168"/>
    </source>
</evidence>
<comment type="subcellular location">
    <subcellularLocation>
        <location evidence="1">Secreted</location>
        <location evidence="1">Cell wall</location>
        <topology evidence="1">Peptidoglycan-anchor</topology>
    </subcellularLocation>
</comment>
<evidence type="ECO:0000259" key="9">
    <source>
        <dbReference type="Pfam" id="PF17961"/>
    </source>
</evidence>
<protein>
    <submittedName>
        <fullName evidence="10">Uncharacterized protein</fullName>
    </submittedName>
</protein>
<dbReference type="EMBL" id="CP045143">
    <property type="protein sequence ID" value="QFR22807.1"/>
    <property type="molecule type" value="Genomic_DNA"/>
</dbReference>
<feature type="domain" description="SpaA-like prealbumin fold" evidence="8">
    <location>
        <begin position="415"/>
        <end position="502"/>
    </location>
</feature>
<keyword evidence="6" id="KW-0572">Peptidoglycan-anchor</keyword>
<evidence type="ECO:0000259" key="8">
    <source>
        <dbReference type="Pfam" id="PF17802"/>
    </source>
</evidence>
<dbReference type="AlphaFoldDB" id="A0A5P8M3B4"/>
<feature type="domain" description="SD-repeat containing protein B" evidence="7">
    <location>
        <begin position="508"/>
        <end position="614"/>
    </location>
</feature>